<dbReference type="AlphaFoldDB" id="A0A5C6E198"/>
<dbReference type="EMBL" id="SJPY01000003">
    <property type="protein sequence ID" value="TWU43423.1"/>
    <property type="molecule type" value="Genomic_DNA"/>
</dbReference>
<evidence type="ECO:0000313" key="1">
    <source>
        <dbReference type="EMBL" id="TWU43423.1"/>
    </source>
</evidence>
<gene>
    <name evidence="1" type="ORF">Q31b_24630</name>
</gene>
<accession>A0A5C6E198</accession>
<organism evidence="1 2">
    <name type="scientific">Novipirellula aureliae</name>
    <dbReference type="NCBI Taxonomy" id="2527966"/>
    <lineage>
        <taxon>Bacteria</taxon>
        <taxon>Pseudomonadati</taxon>
        <taxon>Planctomycetota</taxon>
        <taxon>Planctomycetia</taxon>
        <taxon>Pirellulales</taxon>
        <taxon>Pirellulaceae</taxon>
        <taxon>Novipirellula</taxon>
    </lineage>
</organism>
<reference evidence="1 2" key="1">
    <citation type="submission" date="2019-02" db="EMBL/GenBank/DDBJ databases">
        <title>Deep-cultivation of Planctomycetes and their phenomic and genomic characterization uncovers novel biology.</title>
        <authorList>
            <person name="Wiegand S."/>
            <person name="Jogler M."/>
            <person name="Boedeker C."/>
            <person name="Pinto D."/>
            <person name="Vollmers J."/>
            <person name="Rivas-Marin E."/>
            <person name="Kohn T."/>
            <person name="Peeters S.H."/>
            <person name="Heuer A."/>
            <person name="Rast P."/>
            <person name="Oberbeckmann S."/>
            <person name="Bunk B."/>
            <person name="Jeske O."/>
            <person name="Meyerdierks A."/>
            <person name="Storesund J.E."/>
            <person name="Kallscheuer N."/>
            <person name="Luecker S."/>
            <person name="Lage O.M."/>
            <person name="Pohl T."/>
            <person name="Merkel B.J."/>
            <person name="Hornburger P."/>
            <person name="Mueller R.-W."/>
            <person name="Bruemmer F."/>
            <person name="Labrenz M."/>
            <person name="Spormann A.M."/>
            <person name="Op Den Camp H."/>
            <person name="Overmann J."/>
            <person name="Amann R."/>
            <person name="Jetten M.S.M."/>
            <person name="Mascher T."/>
            <person name="Medema M.H."/>
            <person name="Devos D.P."/>
            <person name="Kaster A.-K."/>
            <person name="Ovreas L."/>
            <person name="Rohde M."/>
            <person name="Galperin M.Y."/>
            <person name="Jogler C."/>
        </authorList>
    </citation>
    <scope>NUCLEOTIDE SEQUENCE [LARGE SCALE GENOMIC DNA]</scope>
    <source>
        <strain evidence="1 2">Q31b</strain>
    </source>
</reference>
<dbReference type="Proteomes" id="UP000315471">
    <property type="component" value="Unassembled WGS sequence"/>
</dbReference>
<protein>
    <submittedName>
        <fullName evidence="1">Uncharacterized protein</fullName>
    </submittedName>
</protein>
<keyword evidence="2" id="KW-1185">Reference proteome</keyword>
<name>A0A5C6E198_9BACT</name>
<proteinExistence type="predicted"/>
<evidence type="ECO:0000313" key="2">
    <source>
        <dbReference type="Proteomes" id="UP000315471"/>
    </source>
</evidence>
<sequence>MGMLDDFYALCRRGETVDSYKKTKWTLEQSQKLLKKARDYGLAMNPEAEKVFRDQTKGLDAKLTKITNSISKGEKIYMAYRDADKIYRALRVLNAKENNVMRYDPESAVTAFGVLFHGLGGFVKHFPAPANAYGTVLQAVGTKLVGVYKMMDPTLRKGWGGPQLKQLEEEGLKIGV</sequence>
<comment type="caution">
    <text evidence="1">The sequence shown here is derived from an EMBL/GenBank/DDBJ whole genome shotgun (WGS) entry which is preliminary data.</text>
</comment>